<dbReference type="OrthoDB" id="9791904at2"/>
<dbReference type="AlphaFoldDB" id="A0A3E0VRD1"/>
<protein>
    <recommendedName>
        <fullName evidence="4">Rad50/SbcC-type AAA domain-containing protein</fullName>
    </recommendedName>
</protein>
<keyword evidence="1" id="KW-0175">Coiled coil</keyword>
<sequence length="407" mass="43868">MAKQTVTSISVRNYKGVKEITVSPEGSYLVVIAGGNGQGKTSFMDAVGELIDPKGVKLTTKPIREGESEAFVELTTNVAKVRRVWKKDDAGTMSAFALDGAKYPSGKDFVVKATGGVLFDPYEFVGLKETEQRAKLLRLVELPFDLDELNRTYAGAFTRRTDKKKDLARVTTALGLLAKPDDDTPPDELSAADIMAELETARRANDEFDKLVASKTEMSDRVAKLEALLVEARAALAFTEKAIAKHPGKVDTSAIVARLESLQQINASVRGAQQYRAALAAVDAETAAVATLDAEIDAVEAKKRAGLAAAKFPVDGLGIDDDGVTFTDRPFKNLNEAEATVVAFDLATLPQPDLRLVVIKNGNDLAPDTVERIREKCEERGYLALMERIVLPTDQAGIVIVEGEVAA</sequence>
<comment type="caution">
    <text evidence="2">The sequence shown here is derived from an EMBL/GenBank/DDBJ whole genome shotgun (WGS) entry which is preliminary data.</text>
</comment>
<evidence type="ECO:0000256" key="1">
    <source>
        <dbReference type="SAM" id="Coils"/>
    </source>
</evidence>
<evidence type="ECO:0008006" key="4">
    <source>
        <dbReference type="Google" id="ProtNLM"/>
    </source>
</evidence>
<name>A0A3E0VRD1_9MICO</name>
<dbReference type="RefSeq" id="WP_116412896.1">
    <property type="nucleotide sequence ID" value="NZ_NBXB01000045.1"/>
</dbReference>
<reference evidence="2 3" key="1">
    <citation type="submission" date="2017-04" db="EMBL/GenBank/DDBJ databases">
        <title>Comparative genome analysis of Subtercola boreus.</title>
        <authorList>
            <person name="Cho Y.-J."/>
            <person name="Cho A."/>
            <person name="Kim O.-S."/>
            <person name="Lee J.-I."/>
        </authorList>
    </citation>
    <scope>NUCLEOTIDE SEQUENCE [LARGE SCALE GENOMIC DNA]</scope>
    <source>
        <strain evidence="2 3">P27479</strain>
    </source>
</reference>
<dbReference type="InterPro" id="IPR027417">
    <property type="entry name" value="P-loop_NTPase"/>
</dbReference>
<evidence type="ECO:0000313" key="2">
    <source>
        <dbReference type="EMBL" id="RFA12120.1"/>
    </source>
</evidence>
<feature type="coiled-coil region" evidence="1">
    <location>
        <begin position="215"/>
        <end position="242"/>
    </location>
</feature>
<dbReference type="SUPFAM" id="SSF52540">
    <property type="entry name" value="P-loop containing nucleoside triphosphate hydrolases"/>
    <property type="match status" value="1"/>
</dbReference>
<accession>A0A3E0VRD1</accession>
<dbReference type="Gene3D" id="3.40.50.300">
    <property type="entry name" value="P-loop containing nucleotide triphosphate hydrolases"/>
    <property type="match status" value="1"/>
</dbReference>
<evidence type="ECO:0000313" key="3">
    <source>
        <dbReference type="Proteomes" id="UP000256541"/>
    </source>
</evidence>
<dbReference type="EMBL" id="NBXB01000045">
    <property type="protein sequence ID" value="RFA12120.1"/>
    <property type="molecule type" value="Genomic_DNA"/>
</dbReference>
<proteinExistence type="predicted"/>
<dbReference type="Proteomes" id="UP000256541">
    <property type="component" value="Unassembled WGS sequence"/>
</dbReference>
<organism evidence="2 3">
    <name type="scientific">Subtercola boreus</name>
    <dbReference type="NCBI Taxonomy" id="120213"/>
    <lineage>
        <taxon>Bacteria</taxon>
        <taxon>Bacillati</taxon>
        <taxon>Actinomycetota</taxon>
        <taxon>Actinomycetes</taxon>
        <taxon>Micrococcales</taxon>
        <taxon>Microbacteriaceae</taxon>
        <taxon>Subtercola</taxon>
    </lineage>
</organism>
<gene>
    <name evidence="2" type="ORF">B7R22_16955</name>
</gene>